<evidence type="ECO:0000259" key="2">
    <source>
        <dbReference type="Pfam" id="PF20448"/>
    </source>
</evidence>
<feature type="chain" id="PRO_5045918492" description="DUF6705 domain-containing protein" evidence="1">
    <location>
        <begin position="22"/>
        <end position="208"/>
    </location>
</feature>
<organism evidence="3 4">
    <name type="scientific">Flavobacterium proteolyticum</name>
    <dbReference type="NCBI Taxonomy" id="2911683"/>
    <lineage>
        <taxon>Bacteria</taxon>
        <taxon>Pseudomonadati</taxon>
        <taxon>Bacteroidota</taxon>
        <taxon>Flavobacteriia</taxon>
        <taxon>Flavobacteriales</taxon>
        <taxon>Flavobacteriaceae</taxon>
        <taxon>Flavobacterium</taxon>
    </lineage>
</organism>
<sequence length="208" mass="23419">MKTKYFLTIIILQIACFSCKAQDLIISGRTHYTDTPVGGYYKDQNNLLNPYIGTWVYTNGNTSVTIQLRKLTHKLNLNIYEDVLVGEYRFVENGVEIFNTLDRFNLDLNNYSDYNINGNTGLLATDIPKCTDCNLGILRIELTFNDFLKGVLGSMYFGISQSDNNKAVVFINSSGLKITVVNPSDPSFDTTTTVGTTIPNGWYLFIKQ</sequence>
<dbReference type="RefSeq" id="WP_194093301.1">
    <property type="nucleotide sequence ID" value="NZ_JADFTZ010000001.1"/>
</dbReference>
<dbReference type="InterPro" id="IPR046551">
    <property type="entry name" value="DUF6705"/>
</dbReference>
<keyword evidence="1" id="KW-0732">Signal</keyword>
<proteinExistence type="predicted"/>
<keyword evidence="4" id="KW-1185">Reference proteome</keyword>
<gene>
    <name evidence="3" type="ORF">IM755_01530</name>
</gene>
<feature type="domain" description="DUF6705" evidence="2">
    <location>
        <begin position="4"/>
        <end position="208"/>
    </location>
</feature>
<comment type="caution">
    <text evidence="3">The sequence shown here is derived from an EMBL/GenBank/DDBJ whole genome shotgun (WGS) entry which is preliminary data.</text>
</comment>
<accession>A0ABR9WQ56</accession>
<evidence type="ECO:0000256" key="1">
    <source>
        <dbReference type="SAM" id="SignalP"/>
    </source>
</evidence>
<reference evidence="3 4" key="1">
    <citation type="submission" date="2020-10" db="EMBL/GenBank/DDBJ databases">
        <title>The genome sequence of Flavobacterium aquaticum 1Y8A.</title>
        <authorList>
            <person name="Liu Y."/>
        </authorList>
    </citation>
    <scope>NUCLEOTIDE SEQUENCE [LARGE SCALE GENOMIC DNA]</scope>
    <source>
        <strain evidence="3 4">1Y8A</strain>
    </source>
</reference>
<feature type="signal peptide" evidence="1">
    <location>
        <begin position="1"/>
        <end position="21"/>
    </location>
</feature>
<dbReference type="Proteomes" id="UP000656274">
    <property type="component" value="Unassembled WGS sequence"/>
</dbReference>
<dbReference type="EMBL" id="JADFTZ010000001">
    <property type="protein sequence ID" value="MBE9575376.1"/>
    <property type="molecule type" value="Genomic_DNA"/>
</dbReference>
<protein>
    <recommendedName>
        <fullName evidence="2">DUF6705 domain-containing protein</fullName>
    </recommendedName>
</protein>
<evidence type="ECO:0000313" key="3">
    <source>
        <dbReference type="EMBL" id="MBE9575376.1"/>
    </source>
</evidence>
<name>A0ABR9WQ56_9FLAO</name>
<evidence type="ECO:0000313" key="4">
    <source>
        <dbReference type="Proteomes" id="UP000656274"/>
    </source>
</evidence>
<dbReference type="Pfam" id="PF20448">
    <property type="entry name" value="DUF6705"/>
    <property type="match status" value="1"/>
</dbReference>